<reference evidence="1" key="1">
    <citation type="journal article" date="2015" name="Nature">
        <title>Complex archaea that bridge the gap between prokaryotes and eukaryotes.</title>
        <authorList>
            <person name="Spang A."/>
            <person name="Saw J.H."/>
            <person name="Jorgensen S.L."/>
            <person name="Zaremba-Niedzwiedzka K."/>
            <person name="Martijn J."/>
            <person name="Lind A.E."/>
            <person name="van Eijk R."/>
            <person name="Schleper C."/>
            <person name="Guy L."/>
            <person name="Ettema T.J."/>
        </authorList>
    </citation>
    <scope>NUCLEOTIDE SEQUENCE</scope>
</reference>
<protein>
    <submittedName>
        <fullName evidence="1">Uncharacterized protein</fullName>
    </submittedName>
</protein>
<accession>A0A0F9NVC6</accession>
<organism evidence="1">
    <name type="scientific">marine sediment metagenome</name>
    <dbReference type="NCBI Taxonomy" id="412755"/>
    <lineage>
        <taxon>unclassified sequences</taxon>
        <taxon>metagenomes</taxon>
        <taxon>ecological metagenomes</taxon>
    </lineage>
</organism>
<comment type="caution">
    <text evidence="1">The sequence shown here is derived from an EMBL/GenBank/DDBJ whole genome shotgun (WGS) entry which is preliminary data.</text>
</comment>
<name>A0A0F9NVC6_9ZZZZ</name>
<dbReference type="AlphaFoldDB" id="A0A0F9NVC6"/>
<sequence>GRGDTVNIPNFTQNVRSDVTKRSTFGTAASLTFVANSENQTQLVVNQMAYDAHRIPVEMSVQNQPIYNTLLMEGIGQAIAQQMDYDIASDGTNGFDAFTAIGTDNVDVTEATILQGETNLNDNLSPQEGRYFCMSPATRASILQIEVLRNQLFASTMGKLSGEIANGFFGKILSLNCYMDADLESGTSGKKNFIGHMEAIAVASQQSIKIVGGLNIADGLINEVAGYAVYGFKQVKSAFGREVAGK</sequence>
<feature type="non-terminal residue" evidence="1">
    <location>
        <position position="1"/>
    </location>
</feature>
<dbReference type="EMBL" id="LAZR01007440">
    <property type="protein sequence ID" value="KKM85252.1"/>
    <property type="molecule type" value="Genomic_DNA"/>
</dbReference>
<evidence type="ECO:0000313" key="1">
    <source>
        <dbReference type="EMBL" id="KKM85252.1"/>
    </source>
</evidence>
<gene>
    <name evidence="1" type="ORF">LCGC14_1290850</name>
</gene>
<proteinExistence type="predicted"/>